<dbReference type="PANTHER" id="PTHR47245:SF2">
    <property type="entry name" value="PEPTIDYL-PROLYL CIS-TRANS ISOMERASE HP_0175-RELATED"/>
    <property type="match status" value="1"/>
</dbReference>
<accession>A0ABZ0ZIE3</accession>
<evidence type="ECO:0000313" key="10">
    <source>
        <dbReference type="EMBL" id="WQN38038.1"/>
    </source>
</evidence>
<evidence type="ECO:0000256" key="4">
    <source>
        <dbReference type="ARBA" id="ARBA00018370"/>
    </source>
</evidence>
<evidence type="ECO:0000259" key="9">
    <source>
        <dbReference type="PROSITE" id="PS50198"/>
    </source>
</evidence>
<protein>
    <recommendedName>
        <fullName evidence="4">Parvulin-like PPIase</fullName>
        <ecNumber evidence="3">5.2.1.8</ecNumber>
    </recommendedName>
    <alternativeName>
        <fullName evidence="6">Peptidyl-prolyl cis-trans isomerase plp</fullName>
    </alternativeName>
    <alternativeName>
        <fullName evidence="7">Rotamase plp</fullName>
    </alternativeName>
</protein>
<dbReference type="Pfam" id="PF13145">
    <property type="entry name" value="Rotamase_2"/>
    <property type="match status" value="1"/>
</dbReference>
<evidence type="ECO:0000313" key="11">
    <source>
        <dbReference type="Proteomes" id="UP001322785"/>
    </source>
</evidence>
<evidence type="ECO:0000256" key="3">
    <source>
        <dbReference type="ARBA" id="ARBA00013194"/>
    </source>
</evidence>
<evidence type="ECO:0000256" key="5">
    <source>
        <dbReference type="ARBA" id="ARBA00023110"/>
    </source>
</evidence>
<evidence type="ECO:0000256" key="1">
    <source>
        <dbReference type="ARBA" id="ARBA00000971"/>
    </source>
</evidence>
<dbReference type="PROSITE" id="PS00430">
    <property type="entry name" value="TONB_DEPENDENT_REC_1"/>
    <property type="match status" value="1"/>
</dbReference>
<name>A0ABZ0ZIE3_9HYPH</name>
<comment type="similarity">
    <text evidence="2">Belongs to the PpiC/parvulin rotamase family.</text>
</comment>
<evidence type="ECO:0000256" key="7">
    <source>
        <dbReference type="ARBA" id="ARBA00031484"/>
    </source>
</evidence>
<dbReference type="PANTHER" id="PTHR47245">
    <property type="entry name" value="PEPTIDYLPROLYL ISOMERASE"/>
    <property type="match status" value="1"/>
</dbReference>
<evidence type="ECO:0000256" key="8">
    <source>
        <dbReference type="PROSITE-ProRule" id="PRU00278"/>
    </source>
</evidence>
<comment type="catalytic activity">
    <reaction evidence="1">
        <text>[protein]-peptidylproline (omega=180) = [protein]-peptidylproline (omega=0)</text>
        <dbReference type="Rhea" id="RHEA:16237"/>
        <dbReference type="Rhea" id="RHEA-COMP:10747"/>
        <dbReference type="Rhea" id="RHEA-COMP:10748"/>
        <dbReference type="ChEBI" id="CHEBI:83833"/>
        <dbReference type="ChEBI" id="CHEBI:83834"/>
        <dbReference type="EC" id="5.2.1.8"/>
    </reaction>
</comment>
<sequence>MGRRTFRAHSLRKRASAMVLKSVLREPLVHFLLLALLIFAAYGAIGTDAKDRPDSIVVTAPKIEQMAILFTKTWQRSPTAEELKGLIDDYVKEEILVRQALALGLDKDDTVVRRRLRQKMEFLNVADADALGATDAELEAYLAANPRAFDVDAKLAFQQIFLNPERRGETVARDATSNLQVLLTNPAVDYTSLGDATMLPSDLPLTDKTSIAQTFGMDFAEALDKAPVGQWTGPVLSSFGFHLVRVVERKPGRVPSLDEARDAVTREWINAKRRKLDDQRFAELFKGYVVRIESLTDAKTSP</sequence>
<keyword evidence="5 8" id="KW-0697">Rotamase</keyword>
<dbReference type="RefSeq" id="WP_284200516.1">
    <property type="nucleotide sequence ID" value="NZ_BSOQ01000025.1"/>
</dbReference>
<reference evidence="10 11" key="1">
    <citation type="submission" date="2023-12" db="EMBL/GenBank/DDBJ databases">
        <authorList>
            <person name="Menendez E."/>
            <person name="Kaur S."/>
            <person name="Flores-Felix J.D."/>
            <person name="diCenzo G.C."/>
            <person name="Peix A."/>
            <person name="Velazquez E."/>
        </authorList>
    </citation>
    <scope>NUCLEOTIDE SEQUENCE [LARGE SCALE GENOMIC DNA]</scope>
    <source>
        <strain evidence="10 11">CIP 108029</strain>
    </source>
</reference>
<dbReference type="InterPro" id="IPR050245">
    <property type="entry name" value="PrsA_foldase"/>
</dbReference>
<dbReference type="EC" id="5.2.1.8" evidence="3"/>
<evidence type="ECO:0000256" key="2">
    <source>
        <dbReference type="ARBA" id="ARBA00007656"/>
    </source>
</evidence>
<dbReference type="Gene3D" id="3.10.50.40">
    <property type="match status" value="1"/>
</dbReference>
<dbReference type="GO" id="GO:0016853">
    <property type="term" value="F:isomerase activity"/>
    <property type="evidence" value="ECO:0007669"/>
    <property type="project" value="UniProtKB-KW"/>
</dbReference>
<dbReference type="InterPro" id="IPR000297">
    <property type="entry name" value="PPIase_PpiC"/>
</dbReference>
<dbReference type="EMBL" id="CP140635">
    <property type="protein sequence ID" value="WQN38038.1"/>
    <property type="molecule type" value="Genomic_DNA"/>
</dbReference>
<gene>
    <name evidence="10" type="ORF">U5G49_003187</name>
</gene>
<dbReference type="SUPFAM" id="SSF54534">
    <property type="entry name" value="FKBP-like"/>
    <property type="match status" value="1"/>
</dbReference>
<dbReference type="InterPro" id="IPR010916">
    <property type="entry name" value="TonB_box_CS"/>
</dbReference>
<dbReference type="Proteomes" id="UP001322785">
    <property type="component" value="Chromosome"/>
</dbReference>
<organism evidence="10 11">
    <name type="scientific">Rhizobium indigoferae</name>
    <dbReference type="NCBI Taxonomy" id="158891"/>
    <lineage>
        <taxon>Bacteria</taxon>
        <taxon>Pseudomonadati</taxon>
        <taxon>Pseudomonadota</taxon>
        <taxon>Alphaproteobacteria</taxon>
        <taxon>Hyphomicrobiales</taxon>
        <taxon>Rhizobiaceae</taxon>
        <taxon>Rhizobium/Agrobacterium group</taxon>
        <taxon>Rhizobium</taxon>
    </lineage>
</organism>
<evidence type="ECO:0000256" key="6">
    <source>
        <dbReference type="ARBA" id="ARBA00030642"/>
    </source>
</evidence>
<keyword evidence="8 10" id="KW-0413">Isomerase</keyword>
<dbReference type="PROSITE" id="PS50198">
    <property type="entry name" value="PPIC_PPIASE_2"/>
    <property type="match status" value="1"/>
</dbReference>
<proteinExistence type="inferred from homology"/>
<feature type="domain" description="PpiC" evidence="9">
    <location>
        <begin position="152"/>
        <end position="248"/>
    </location>
</feature>
<dbReference type="InterPro" id="IPR046357">
    <property type="entry name" value="PPIase_dom_sf"/>
</dbReference>
<keyword evidence="11" id="KW-1185">Reference proteome</keyword>